<evidence type="ECO:0000256" key="4">
    <source>
        <dbReference type="ARBA" id="ARBA00005189"/>
    </source>
</evidence>
<comment type="catalytic activity">
    <reaction evidence="1 18">
        <text>a 1,2-diacyl-sn-glycero-3-phosphate + CTP + H(+) = a CDP-1,2-diacyl-sn-glycerol + diphosphate</text>
        <dbReference type="Rhea" id="RHEA:16229"/>
        <dbReference type="ChEBI" id="CHEBI:15378"/>
        <dbReference type="ChEBI" id="CHEBI:33019"/>
        <dbReference type="ChEBI" id="CHEBI:37563"/>
        <dbReference type="ChEBI" id="CHEBI:58332"/>
        <dbReference type="ChEBI" id="CHEBI:58608"/>
        <dbReference type="EC" id="2.7.7.41"/>
    </reaction>
</comment>
<evidence type="ECO:0000256" key="15">
    <source>
        <dbReference type="ARBA" id="ARBA00023136"/>
    </source>
</evidence>
<keyword evidence="9" id="KW-0444">Lipid biosynthesis</keyword>
<evidence type="ECO:0000256" key="5">
    <source>
        <dbReference type="ARBA" id="ARBA00010185"/>
    </source>
</evidence>
<evidence type="ECO:0000313" key="20">
    <source>
        <dbReference type="EMBL" id="BBH26671.1"/>
    </source>
</evidence>
<feature type="transmembrane region" description="Helical" evidence="19">
    <location>
        <begin position="101"/>
        <end position="119"/>
    </location>
</feature>
<keyword evidence="21" id="KW-1185">Reference proteome</keyword>
<name>A0A3G9JL00_9FIRM</name>
<dbReference type="Pfam" id="PF01148">
    <property type="entry name" value="CTP_transf_1"/>
    <property type="match status" value="1"/>
</dbReference>
<accession>A0A3G9JL00</accession>
<dbReference type="EC" id="2.7.7.41" evidence="6 18"/>
<evidence type="ECO:0000256" key="13">
    <source>
        <dbReference type="ARBA" id="ARBA00022989"/>
    </source>
</evidence>
<feature type="transmembrane region" description="Helical" evidence="19">
    <location>
        <begin position="240"/>
        <end position="257"/>
    </location>
</feature>
<gene>
    <name evidence="20" type="ORF">SG0102_16050</name>
</gene>
<dbReference type="KEGG" id="ebm:SG0102_16050"/>
<evidence type="ECO:0000256" key="19">
    <source>
        <dbReference type="SAM" id="Phobius"/>
    </source>
</evidence>
<dbReference type="GO" id="GO:0016024">
    <property type="term" value="P:CDP-diacylglycerol biosynthetic process"/>
    <property type="evidence" value="ECO:0007669"/>
    <property type="project" value="UniProtKB-UniPathway"/>
</dbReference>
<protein>
    <recommendedName>
        <fullName evidence="7 18">Phosphatidate cytidylyltransferase</fullName>
        <ecNumber evidence="6 18">2.7.7.41</ecNumber>
    </recommendedName>
</protein>
<dbReference type="OrthoDB" id="9799199at2"/>
<dbReference type="FunCoup" id="A0A3G9JL00">
    <property type="interactions" value="403"/>
</dbReference>
<evidence type="ECO:0000313" key="21">
    <source>
        <dbReference type="Proteomes" id="UP000268059"/>
    </source>
</evidence>
<feature type="transmembrane region" description="Helical" evidence="19">
    <location>
        <begin position="168"/>
        <end position="186"/>
    </location>
</feature>
<evidence type="ECO:0000256" key="3">
    <source>
        <dbReference type="ARBA" id="ARBA00005119"/>
    </source>
</evidence>
<evidence type="ECO:0000256" key="17">
    <source>
        <dbReference type="ARBA" id="ARBA00023264"/>
    </source>
</evidence>
<evidence type="ECO:0000256" key="1">
    <source>
        <dbReference type="ARBA" id="ARBA00001698"/>
    </source>
</evidence>
<proteinExistence type="inferred from homology"/>
<comment type="subcellular location">
    <subcellularLocation>
        <location evidence="2">Cell membrane</location>
        <topology evidence="2">Multi-pass membrane protein</topology>
    </subcellularLocation>
</comment>
<dbReference type="GO" id="GO:0005886">
    <property type="term" value="C:plasma membrane"/>
    <property type="evidence" value="ECO:0007669"/>
    <property type="project" value="UniProtKB-SubCell"/>
</dbReference>
<organism evidence="20 21">
    <name type="scientific">Intestinibaculum porci</name>
    <dbReference type="NCBI Taxonomy" id="2487118"/>
    <lineage>
        <taxon>Bacteria</taxon>
        <taxon>Bacillati</taxon>
        <taxon>Bacillota</taxon>
        <taxon>Erysipelotrichia</taxon>
        <taxon>Erysipelotrichales</taxon>
        <taxon>Erysipelotrichaceae</taxon>
        <taxon>Intestinibaculum</taxon>
    </lineage>
</organism>
<dbReference type="GO" id="GO:0004605">
    <property type="term" value="F:phosphatidate cytidylyltransferase activity"/>
    <property type="evidence" value="ECO:0007669"/>
    <property type="project" value="UniProtKB-EC"/>
</dbReference>
<evidence type="ECO:0000256" key="6">
    <source>
        <dbReference type="ARBA" id="ARBA00012487"/>
    </source>
</evidence>
<keyword evidence="8" id="KW-1003">Cell membrane</keyword>
<reference evidence="20 21" key="1">
    <citation type="submission" date="2018-11" db="EMBL/GenBank/DDBJ databases">
        <title>Novel Erysipelotrichaceae bacterium isolated from small intestine of a swine.</title>
        <authorList>
            <person name="Kim J.S."/>
            <person name="Choe H."/>
            <person name="Lee Y.R."/>
            <person name="Kim K.M."/>
            <person name="Park D.S."/>
        </authorList>
    </citation>
    <scope>NUCLEOTIDE SEQUENCE [LARGE SCALE GENOMIC DNA]</scope>
    <source>
        <strain evidence="20 21">SG0102</strain>
    </source>
</reference>
<keyword evidence="14" id="KW-0443">Lipid metabolism</keyword>
<dbReference type="PANTHER" id="PTHR46382:SF1">
    <property type="entry name" value="PHOSPHATIDATE CYTIDYLYLTRANSFERASE"/>
    <property type="match status" value="1"/>
</dbReference>
<dbReference type="UniPathway" id="UPA00557">
    <property type="reaction ID" value="UER00614"/>
</dbReference>
<dbReference type="Proteomes" id="UP000268059">
    <property type="component" value="Chromosome"/>
</dbReference>
<keyword evidence="16" id="KW-0594">Phospholipid biosynthesis</keyword>
<keyword evidence="13 19" id="KW-1133">Transmembrane helix</keyword>
<dbReference type="AlphaFoldDB" id="A0A3G9JL00"/>
<evidence type="ECO:0000256" key="7">
    <source>
        <dbReference type="ARBA" id="ARBA00019373"/>
    </source>
</evidence>
<dbReference type="PROSITE" id="PS01315">
    <property type="entry name" value="CDS"/>
    <property type="match status" value="1"/>
</dbReference>
<dbReference type="RefSeq" id="WP_125119508.1">
    <property type="nucleotide sequence ID" value="NZ_AP019309.1"/>
</dbReference>
<dbReference type="InterPro" id="IPR000374">
    <property type="entry name" value="PC_trans"/>
</dbReference>
<evidence type="ECO:0000256" key="14">
    <source>
        <dbReference type="ARBA" id="ARBA00023098"/>
    </source>
</evidence>
<keyword evidence="12 18" id="KW-0548">Nucleotidyltransferase</keyword>
<dbReference type="EMBL" id="AP019309">
    <property type="protein sequence ID" value="BBH26671.1"/>
    <property type="molecule type" value="Genomic_DNA"/>
</dbReference>
<keyword evidence="11 18" id="KW-0812">Transmembrane</keyword>
<evidence type="ECO:0000256" key="8">
    <source>
        <dbReference type="ARBA" id="ARBA00022475"/>
    </source>
</evidence>
<keyword evidence="15 19" id="KW-0472">Membrane</keyword>
<evidence type="ECO:0000256" key="10">
    <source>
        <dbReference type="ARBA" id="ARBA00022679"/>
    </source>
</evidence>
<dbReference type="PANTHER" id="PTHR46382">
    <property type="entry name" value="PHOSPHATIDATE CYTIDYLYLTRANSFERASE"/>
    <property type="match status" value="1"/>
</dbReference>
<feature type="transmembrane region" description="Helical" evidence="19">
    <location>
        <begin position="193"/>
        <end position="210"/>
    </location>
</feature>
<evidence type="ECO:0000256" key="18">
    <source>
        <dbReference type="RuleBase" id="RU003938"/>
    </source>
</evidence>
<evidence type="ECO:0000256" key="9">
    <source>
        <dbReference type="ARBA" id="ARBA00022516"/>
    </source>
</evidence>
<comment type="pathway">
    <text evidence="4">Lipid metabolism.</text>
</comment>
<feature type="transmembrane region" description="Helical" evidence="19">
    <location>
        <begin position="126"/>
        <end position="148"/>
    </location>
</feature>
<comment type="similarity">
    <text evidence="5 18">Belongs to the CDS family.</text>
</comment>
<dbReference type="InParanoid" id="A0A3G9JL00"/>
<feature type="transmembrane region" description="Helical" evidence="19">
    <location>
        <begin position="76"/>
        <end position="95"/>
    </location>
</feature>
<feature type="transmembrane region" description="Helical" evidence="19">
    <location>
        <begin position="52"/>
        <end position="69"/>
    </location>
</feature>
<keyword evidence="10 18" id="KW-0808">Transferase</keyword>
<evidence type="ECO:0000256" key="12">
    <source>
        <dbReference type="ARBA" id="ARBA00022695"/>
    </source>
</evidence>
<sequence length="259" mass="28296">MKQRIITAIVLLAVFIPLVAIGGVPFQVLMVVVAAGATYELLHVAHDPDPKYYLFAVLGVFIIGSLLFSKKELVDVTYIVLYLIVLLTAGIFDSSMDFMRLSYYFTSGTLVAVGLRMVYYMRMALGLDYVLLLACATLGADTFAYFVGRAIGKHKLNERLSPKKTIEGSIGGIVLGGALALAYGFFAKMQLPMVSLVIISFVLSTTGQIGDLSFSSIKRSFGIKDYSNIFPGHGGILDRFDSIIFNAMVLGYLLNYIPH</sequence>
<evidence type="ECO:0000256" key="2">
    <source>
        <dbReference type="ARBA" id="ARBA00004651"/>
    </source>
</evidence>
<comment type="pathway">
    <text evidence="3 18">Phospholipid metabolism; CDP-diacylglycerol biosynthesis; CDP-diacylglycerol from sn-glycerol 3-phosphate: step 3/3.</text>
</comment>
<keyword evidence="17" id="KW-1208">Phospholipid metabolism</keyword>
<evidence type="ECO:0000256" key="16">
    <source>
        <dbReference type="ARBA" id="ARBA00023209"/>
    </source>
</evidence>
<evidence type="ECO:0000256" key="11">
    <source>
        <dbReference type="ARBA" id="ARBA00022692"/>
    </source>
</evidence>